<gene>
    <name evidence="1" type="ORF">RIB2604_03300130</name>
</gene>
<proteinExistence type="predicted"/>
<evidence type="ECO:0000313" key="2">
    <source>
        <dbReference type="Proteomes" id="UP000075230"/>
    </source>
</evidence>
<dbReference type="GO" id="GO:0004497">
    <property type="term" value="F:monooxygenase activity"/>
    <property type="evidence" value="ECO:0007669"/>
    <property type="project" value="UniProtKB-KW"/>
</dbReference>
<dbReference type="Proteomes" id="UP000075230">
    <property type="component" value="Unassembled WGS sequence"/>
</dbReference>
<reference evidence="1 2" key="1">
    <citation type="journal article" date="2016" name="DNA Res.">
        <title>Genome sequence of Aspergillus luchuensis NBRC 4314.</title>
        <authorList>
            <person name="Yamada O."/>
            <person name="Machida M."/>
            <person name="Hosoyama A."/>
            <person name="Goto M."/>
            <person name="Takahashi T."/>
            <person name="Futagami T."/>
            <person name="Yamagata Y."/>
            <person name="Takeuchi M."/>
            <person name="Kobayashi T."/>
            <person name="Koike H."/>
            <person name="Abe K."/>
            <person name="Asai K."/>
            <person name="Arita M."/>
            <person name="Fujita N."/>
            <person name="Fukuda K."/>
            <person name="Higa K."/>
            <person name="Horikawa H."/>
            <person name="Ishikawa T."/>
            <person name="Jinno K."/>
            <person name="Kato Y."/>
            <person name="Kirimura K."/>
            <person name="Mizutani O."/>
            <person name="Nakasone K."/>
            <person name="Sano M."/>
            <person name="Shiraishi Y."/>
            <person name="Tsukahara M."/>
            <person name="Gomi K."/>
        </authorList>
    </citation>
    <scope>NUCLEOTIDE SEQUENCE [LARGE SCALE GENOMIC DNA]</scope>
    <source>
        <strain evidence="1 2">RIB 2604</strain>
    </source>
</reference>
<evidence type="ECO:0000313" key="1">
    <source>
        <dbReference type="EMBL" id="GAT30041.1"/>
    </source>
</evidence>
<protein>
    <submittedName>
        <fullName evidence="1">2,4-dichlorophenol 6-monooxygenase</fullName>
    </submittedName>
</protein>
<reference evidence="2" key="2">
    <citation type="submission" date="2016-02" db="EMBL/GenBank/DDBJ databases">
        <title>Genome sequencing of Aspergillus luchuensis NBRC 4314.</title>
        <authorList>
            <person name="Yamada O."/>
        </authorList>
    </citation>
    <scope>NUCLEOTIDE SEQUENCE [LARGE SCALE GENOMIC DNA]</scope>
    <source>
        <strain evidence="2">RIB 2604</strain>
    </source>
</reference>
<dbReference type="AlphaFoldDB" id="A0A146FZA8"/>
<dbReference type="EMBL" id="BCWF01000032">
    <property type="protein sequence ID" value="GAT30041.1"/>
    <property type="molecule type" value="Genomic_DNA"/>
</dbReference>
<keyword evidence="1" id="KW-0560">Oxidoreductase</keyword>
<organism evidence="1 2">
    <name type="scientific">Aspergillus kawachii</name>
    <name type="common">White koji mold</name>
    <name type="synonym">Aspergillus awamori var. kawachi</name>
    <dbReference type="NCBI Taxonomy" id="1069201"/>
    <lineage>
        <taxon>Eukaryota</taxon>
        <taxon>Fungi</taxon>
        <taxon>Dikarya</taxon>
        <taxon>Ascomycota</taxon>
        <taxon>Pezizomycotina</taxon>
        <taxon>Eurotiomycetes</taxon>
        <taxon>Eurotiomycetidae</taxon>
        <taxon>Eurotiales</taxon>
        <taxon>Aspergillaceae</taxon>
        <taxon>Aspergillus</taxon>
        <taxon>Aspergillus subgen. Circumdati</taxon>
    </lineage>
</organism>
<keyword evidence="1" id="KW-0503">Monooxygenase</keyword>
<comment type="caution">
    <text evidence="1">The sequence shown here is derived from an EMBL/GenBank/DDBJ whole genome shotgun (WGS) entry which is preliminary data.</text>
</comment>
<accession>A0A146FZA8</accession>
<sequence length="170" mass="18967">MAGAFGPYLELNHGDCRCCGYRLNLFTEETDVERMCSNPQHPRTRRPIYPLYYRPPLAGPSSRRPPINQAINGIANTAHGKDSQLRGYIASGAADKIASFLARSSSRDSHRIQGLSIFTHQGIPSETLDCLAPPTRQELQRISQWRPITLARRRPNQQLLLKAGEKSISG</sequence>
<name>A0A146FZA8_ASPKA</name>